<feature type="compositionally biased region" description="Polar residues" evidence="1">
    <location>
        <begin position="72"/>
        <end position="83"/>
    </location>
</feature>
<organism evidence="2 3">
    <name type="scientific">Drosophila kikkawai</name>
    <name type="common">Fruit fly</name>
    <dbReference type="NCBI Taxonomy" id="30033"/>
    <lineage>
        <taxon>Eukaryota</taxon>
        <taxon>Metazoa</taxon>
        <taxon>Ecdysozoa</taxon>
        <taxon>Arthropoda</taxon>
        <taxon>Hexapoda</taxon>
        <taxon>Insecta</taxon>
        <taxon>Pterygota</taxon>
        <taxon>Neoptera</taxon>
        <taxon>Endopterygota</taxon>
        <taxon>Diptera</taxon>
        <taxon>Brachycera</taxon>
        <taxon>Muscomorpha</taxon>
        <taxon>Ephydroidea</taxon>
        <taxon>Drosophilidae</taxon>
        <taxon>Drosophila</taxon>
        <taxon>Sophophora</taxon>
    </lineage>
</organism>
<keyword evidence="2" id="KW-1185">Reference proteome</keyword>
<dbReference type="OrthoDB" id="7871734at2759"/>
<feature type="compositionally biased region" description="Polar residues" evidence="1">
    <location>
        <begin position="46"/>
        <end position="58"/>
    </location>
</feature>
<dbReference type="GeneID" id="108078776"/>
<accession>A0A6P4IYJ1</accession>
<feature type="compositionally biased region" description="Low complexity" evidence="1">
    <location>
        <begin position="276"/>
        <end position="291"/>
    </location>
</feature>
<protein>
    <submittedName>
        <fullName evidence="3">Mediator of RNA polymerase II transcription subunit 15</fullName>
    </submittedName>
</protein>
<dbReference type="AlphaFoldDB" id="A0A6P4IYJ1"/>
<proteinExistence type="predicted"/>
<feature type="compositionally biased region" description="Polar residues" evidence="1">
    <location>
        <begin position="234"/>
        <end position="253"/>
    </location>
</feature>
<dbReference type="Proteomes" id="UP001652661">
    <property type="component" value="Chromosome 3L"/>
</dbReference>
<sequence>MDAKRGNASVARHGPTGGGYHASKTSMASRHAGGGCGAAIGRKQVSEVSITPSQSRNQDNPRKSPLDALSRSGLTTRNQNPFQRRSGLQDVDDSFLAANAFARPPRLRHSGLERDLQPSSGPGVTPARMSAGQEQVQQQQQQQQPPPPAQQYQQIPPAGGEQPPVAAVPSSQQLMQQYAQQPAAGQPTRHEPTPTGRAHVHQHMQQQQQQQMPQQQQQPPPVYEQQQPMAPTPDVQTQNKYPAQQPQQGYNTQPTPAASAAPPPATSSGGAGAGGTAAPPSGGAAGNNAPPDAEMCTTCPNCQTTIYLVRSPELGHGDAARPYNEI</sequence>
<dbReference type="RefSeq" id="XP_017028309.1">
    <property type="nucleotide sequence ID" value="XM_017172820.3"/>
</dbReference>
<name>A0A6P4IYJ1_DROKI</name>
<evidence type="ECO:0000313" key="3">
    <source>
        <dbReference type="RefSeq" id="XP_017028309.1"/>
    </source>
</evidence>
<evidence type="ECO:0000313" key="2">
    <source>
        <dbReference type="Proteomes" id="UP001652661"/>
    </source>
</evidence>
<feature type="compositionally biased region" description="Low complexity" evidence="1">
    <location>
        <begin position="133"/>
        <end position="143"/>
    </location>
</feature>
<gene>
    <name evidence="3" type="primary">LOC108078776</name>
</gene>
<feature type="region of interest" description="Disordered" evidence="1">
    <location>
        <begin position="1"/>
        <end position="295"/>
    </location>
</feature>
<evidence type="ECO:0000256" key="1">
    <source>
        <dbReference type="SAM" id="MobiDB-lite"/>
    </source>
</evidence>
<feature type="compositionally biased region" description="Low complexity" evidence="1">
    <location>
        <begin position="172"/>
        <end position="187"/>
    </location>
</feature>
<reference evidence="3" key="1">
    <citation type="submission" date="2025-08" db="UniProtKB">
        <authorList>
            <consortium name="RefSeq"/>
        </authorList>
    </citation>
    <scope>IDENTIFICATION</scope>
    <source>
        <strain evidence="3">14028-0561.14</strain>
        <tissue evidence="3">Whole fly</tissue>
    </source>
</reference>
<feature type="compositionally biased region" description="Low complexity" evidence="1">
    <location>
        <begin position="203"/>
        <end position="229"/>
    </location>
</feature>